<dbReference type="PANTHER" id="PTHR43861:SF3">
    <property type="entry name" value="PUTATIVE (AFU_ORTHOLOGUE AFUA_2G14390)-RELATED"/>
    <property type="match status" value="1"/>
</dbReference>
<reference evidence="2" key="1">
    <citation type="submission" date="2020-04" db="EMBL/GenBank/DDBJ databases">
        <title>Draft genome resource of the tomato pathogen Pseudocercospora fuligena.</title>
        <authorList>
            <person name="Zaccaron A."/>
        </authorList>
    </citation>
    <scope>NUCLEOTIDE SEQUENCE</scope>
    <source>
        <strain evidence="2">PF001</strain>
    </source>
</reference>
<dbReference type="PANTHER" id="PTHR43861">
    <property type="entry name" value="TRANS-ACONITATE 2-METHYLTRANSFERASE-RELATED"/>
    <property type="match status" value="1"/>
</dbReference>
<keyword evidence="3" id="KW-1185">Reference proteome</keyword>
<dbReference type="AlphaFoldDB" id="A0A8H6VFL3"/>
<name>A0A8H6VFL3_9PEZI</name>
<dbReference type="Pfam" id="PF13489">
    <property type="entry name" value="Methyltransf_23"/>
    <property type="match status" value="1"/>
</dbReference>
<organism evidence="2 3">
    <name type="scientific">Pseudocercospora fuligena</name>
    <dbReference type="NCBI Taxonomy" id="685502"/>
    <lineage>
        <taxon>Eukaryota</taxon>
        <taxon>Fungi</taxon>
        <taxon>Dikarya</taxon>
        <taxon>Ascomycota</taxon>
        <taxon>Pezizomycotina</taxon>
        <taxon>Dothideomycetes</taxon>
        <taxon>Dothideomycetidae</taxon>
        <taxon>Mycosphaerellales</taxon>
        <taxon>Mycosphaerellaceae</taxon>
        <taxon>Pseudocercospora</taxon>
    </lineage>
</organism>
<evidence type="ECO:0000256" key="1">
    <source>
        <dbReference type="ARBA" id="ARBA00022679"/>
    </source>
</evidence>
<comment type="caution">
    <text evidence="2">The sequence shown here is derived from an EMBL/GenBank/DDBJ whole genome shotgun (WGS) entry which is preliminary data.</text>
</comment>
<keyword evidence="2" id="KW-0489">Methyltransferase</keyword>
<dbReference type="GO" id="GO:0008168">
    <property type="term" value="F:methyltransferase activity"/>
    <property type="evidence" value="ECO:0007669"/>
    <property type="project" value="UniProtKB-KW"/>
</dbReference>
<evidence type="ECO:0000313" key="2">
    <source>
        <dbReference type="EMBL" id="KAF7188712.1"/>
    </source>
</evidence>
<dbReference type="GO" id="GO:0032259">
    <property type="term" value="P:methylation"/>
    <property type="evidence" value="ECO:0007669"/>
    <property type="project" value="UniProtKB-KW"/>
</dbReference>
<dbReference type="EMBL" id="JABCIY010000205">
    <property type="protein sequence ID" value="KAF7188712.1"/>
    <property type="molecule type" value="Genomic_DNA"/>
</dbReference>
<dbReference type="Gene3D" id="3.40.50.150">
    <property type="entry name" value="Vaccinia Virus protein VP39"/>
    <property type="match status" value="1"/>
</dbReference>
<accession>A0A8H6VFL3</accession>
<dbReference type="InterPro" id="IPR029063">
    <property type="entry name" value="SAM-dependent_MTases_sf"/>
</dbReference>
<gene>
    <name evidence="2" type="ORF">HII31_09964</name>
</gene>
<sequence>MASAVANLHSGNNARFNAEALSWDSRPFVHERSAGAAKAIRTRLDKLQTPENGYQVLEIGCGTGILSFLLARDERVKRIIAVDAAEGMINVLKTKVEKDKEVGDKIVPLAILLDDPEDTTLPPAATGNERQKFDLITSHLVLHHIPDLKSVLETMYGCLASGGSVMLTDFENVSAESKRFHPASKMDGIARHGINAKEMTELMKSVGFQNVDVRAHWTMDKTVEKYDGEFGKEHGAKTAQEFSNLGETMQFPFVLCYGTKG</sequence>
<protein>
    <submittedName>
        <fullName evidence="2">Malonyl-[acyl-carrier protein] O-methyltransferase</fullName>
    </submittedName>
</protein>
<keyword evidence="1 2" id="KW-0808">Transferase</keyword>
<proteinExistence type="predicted"/>
<dbReference type="CDD" id="cd02440">
    <property type="entry name" value="AdoMet_MTases"/>
    <property type="match status" value="1"/>
</dbReference>
<dbReference type="SUPFAM" id="SSF53335">
    <property type="entry name" value="S-adenosyl-L-methionine-dependent methyltransferases"/>
    <property type="match status" value="1"/>
</dbReference>
<dbReference type="Proteomes" id="UP000660729">
    <property type="component" value="Unassembled WGS sequence"/>
</dbReference>
<dbReference type="OrthoDB" id="66144at2759"/>
<evidence type="ECO:0000313" key="3">
    <source>
        <dbReference type="Proteomes" id="UP000660729"/>
    </source>
</evidence>